<reference evidence="1" key="1">
    <citation type="submission" date="2020-10" db="EMBL/GenBank/DDBJ databases">
        <authorList>
            <person name="Gilroy R."/>
        </authorList>
    </citation>
    <scope>NUCLEOTIDE SEQUENCE</scope>
    <source>
        <strain evidence="1">14700</strain>
    </source>
</reference>
<evidence type="ECO:0000313" key="2">
    <source>
        <dbReference type="Proteomes" id="UP000810292"/>
    </source>
</evidence>
<dbReference type="Proteomes" id="UP000810292">
    <property type="component" value="Unassembled WGS sequence"/>
</dbReference>
<proteinExistence type="predicted"/>
<evidence type="ECO:0000313" key="1">
    <source>
        <dbReference type="EMBL" id="MBO8469673.1"/>
    </source>
</evidence>
<name>A0A9D9IBR1_9SPIO</name>
<dbReference type="AlphaFoldDB" id="A0A9D9IBR1"/>
<protein>
    <submittedName>
        <fullName evidence="1">Uncharacterized protein</fullName>
    </submittedName>
</protein>
<organism evidence="1 2">
    <name type="scientific">Candidatus Ornithospirochaeta stercoravium</name>
    <dbReference type="NCBI Taxonomy" id="2840897"/>
    <lineage>
        <taxon>Bacteria</taxon>
        <taxon>Pseudomonadati</taxon>
        <taxon>Spirochaetota</taxon>
        <taxon>Spirochaetia</taxon>
        <taxon>Spirochaetales</taxon>
        <taxon>Spirochaetaceae</taxon>
        <taxon>Spirochaetaceae incertae sedis</taxon>
        <taxon>Candidatus Ornithospirochaeta</taxon>
    </lineage>
</organism>
<accession>A0A9D9IBR1</accession>
<dbReference type="EMBL" id="JADIMF010000130">
    <property type="protein sequence ID" value="MBO8469673.1"/>
    <property type="molecule type" value="Genomic_DNA"/>
</dbReference>
<comment type="caution">
    <text evidence="1">The sequence shown here is derived from an EMBL/GenBank/DDBJ whole genome shotgun (WGS) entry which is preliminary data.</text>
</comment>
<reference evidence="1" key="2">
    <citation type="journal article" date="2021" name="PeerJ">
        <title>Extensive microbial diversity within the chicken gut microbiome revealed by metagenomics and culture.</title>
        <authorList>
            <person name="Gilroy R."/>
            <person name="Ravi A."/>
            <person name="Getino M."/>
            <person name="Pursley I."/>
            <person name="Horton D.L."/>
            <person name="Alikhan N.F."/>
            <person name="Baker D."/>
            <person name="Gharbi K."/>
            <person name="Hall N."/>
            <person name="Watson M."/>
            <person name="Adriaenssens E.M."/>
            <person name="Foster-Nyarko E."/>
            <person name="Jarju S."/>
            <person name="Secka A."/>
            <person name="Antonio M."/>
            <person name="Oren A."/>
            <person name="Chaudhuri R.R."/>
            <person name="La Ragione R."/>
            <person name="Hildebrand F."/>
            <person name="Pallen M.J."/>
        </authorList>
    </citation>
    <scope>NUCLEOTIDE SEQUENCE</scope>
    <source>
        <strain evidence="1">14700</strain>
    </source>
</reference>
<sequence>MIKEYPLIEFDGARLFAGLVEDDLPFVKEVIQAKLYSLLLGKDVILLPRYSNRVFHSIFSVKLKKGSIGDGFAALADGGEYIEFKLCADKKLPQRITAASKAADSFFICVFSIEDETIRKIRSGRLKITMEEGKYGYIFDISKRKLYRLEKNKKVTLDLLDLLPAMSWGGRTDNVMLPTADIVYSERISGVNENNKEAGKGLHNLLPERIWGGRIDNIVLSTAVAVYADSLIAVNWTLVIDFHEYLDNESMKYRVPMLLICHDSLRKDEAMEWARKLSMRNIRVNILKDSGISSLDASSITAALVFGDGKAADKFAEEKGIQCFHIDVNSAFEDVCFPTVACQIP</sequence>
<gene>
    <name evidence="1" type="ORF">IAA72_07805</name>
</gene>